<sequence>MADILTLVFKNYINQSGKPKDINIITPSKCSTLVVGENVINRSLLLLAAVTAASELGLKVSFFTQVQIQSLPGSLQDDMSNLSPENLKKIKFAYPNSLEDLLQDVASLHEPVSGSAAPPSLIVVDGLERFLRVPGLSGALQQAELASAAHIAALLFDTAAFLTASLEERAAELSPCRVIASFQSEGEGHAGGDPSASEPILSVLDRYFQVRCTLDRDLLSAPGARPQDSWHVYLSGAGIKEASLTKGEEDPNLPKEWHMLLQKNGSMEFTPV</sequence>
<gene>
    <name evidence="1" type="ORF">UPYG_G00102110</name>
</gene>
<accession>A0ABD0X1E6</accession>
<dbReference type="Proteomes" id="UP001557470">
    <property type="component" value="Unassembled WGS sequence"/>
</dbReference>
<dbReference type="AlphaFoldDB" id="A0ABD0X1E6"/>
<evidence type="ECO:0000313" key="1">
    <source>
        <dbReference type="EMBL" id="KAL0993009.1"/>
    </source>
</evidence>
<organism evidence="1 2">
    <name type="scientific">Umbra pygmaea</name>
    <name type="common">Eastern mudminnow</name>
    <dbReference type="NCBI Taxonomy" id="75934"/>
    <lineage>
        <taxon>Eukaryota</taxon>
        <taxon>Metazoa</taxon>
        <taxon>Chordata</taxon>
        <taxon>Craniata</taxon>
        <taxon>Vertebrata</taxon>
        <taxon>Euteleostomi</taxon>
        <taxon>Actinopterygii</taxon>
        <taxon>Neopterygii</taxon>
        <taxon>Teleostei</taxon>
        <taxon>Protacanthopterygii</taxon>
        <taxon>Esociformes</taxon>
        <taxon>Umbridae</taxon>
        <taxon>Umbra</taxon>
    </lineage>
</organism>
<evidence type="ECO:0000313" key="2">
    <source>
        <dbReference type="Proteomes" id="UP001557470"/>
    </source>
</evidence>
<keyword evidence="2" id="KW-1185">Reference proteome</keyword>
<proteinExistence type="predicted"/>
<dbReference type="PANTHER" id="PTHR28653">
    <property type="match status" value="1"/>
</dbReference>
<dbReference type="EMBL" id="JAGEUA010000003">
    <property type="protein sequence ID" value="KAL0993009.1"/>
    <property type="molecule type" value="Genomic_DNA"/>
</dbReference>
<evidence type="ECO:0008006" key="3">
    <source>
        <dbReference type="Google" id="ProtNLM"/>
    </source>
</evidence>
<protein>
    <recommendedName>
        <fullName evidence="3">ATPase SWSAP1</fullName>
    </recommendedName>
</protein>
<dbReference type="PANTHER" id="PTHR28653:SF1">
    <property type="entry name" value="ATPASE SWSAP1"/>
    <property type="match status" value="1"/>
</dbReference>
<reference evidence="1 2" key="1">
    <citation type="submission" date="2024-06" db="EMBL/GenBank/DDBJ databases">
        <authorList>
            <person name="Pan Q."/>
            <person name="Wen M."/>
            <person name="Jouanno E."/>
            <person name="Zahm M."/>
            <person name="Klopp C."/>
            <person name="Cabau C."/>
            <person name="Louis A."/>
            <person name="Berthelot C."/>
            <person name="Parey E."/>
            <person name="Roest Crollius H."/>
            <person name="Montfort J."/>
            <person name="Robinson-Rechavi M."/>
            <person name="Bouchez O."/>
            <person name="Lampietro C."/>
            <person name="Lopez Roques C."/>
            <person name="Donnadieu C."/>
            <person name="Postlethwait J."/>
            <person name="Bobe J."/>
            <person name="Verreycken H."/>
            <person name="Guiguen Y."/>
        </authorList>
    </citation>
    <scope>NUCLEOTIDE SEQUENCE [LARGE SCALE GENOMIC DNA]</scope>
    <source>
        <strain evidence="1">Up_M1</strain>
        <tissue evidence="1">Testis</tissue>
    </source>
</reference>
<comment type="caution">
    <text evidence="1">The sequence shown here is derived from an EMBL/GenBank/DDBJ whole genome shotgun (WGS) entry which is preliminary data.</text>
</comment>
<name>A0ABD0X1E6_UMBPY</name>